<proteinExistence type="predicted"/>
<dbReference type="Proteomes" id="UP001597231">
    <property type="component" value="Unassembled WGS sequence"/>
</dbReference>
<reference evidence="2" key="1">
    <citation type="journal article" date="2019" name="Int. J. Syst. Evol. Microbiol.">
        <title>The Global Catalogue of Microorganisms (GCM) 10K type strain sequencing project: providing services to taxonomists for standard genome sequencing and annotation.</title>
        <authorList>
            <consortium name="The Broad Institute Genomics Platform"/>
            <consortium name="The Broad Institute Genome Sequencing Center for Infectious Disease"/>
            <person name="Wu L."/>
            <person name="Ma J."/>
        </authorList>
    </citation>
    <scope>NUCLEOTIDE SEQUENCE [LARGE SCALE GENOMIC DNA]</scope>
    <source>
        <strain evidence="2">CCUG 53915</strain>
    </source>
</reference>
<keyword evidence="2" id="KW-1185">Reference proteome</keyword>
<evidence type="ECO:0000313" key="2">
    <source>
        <dbReference type="Proteomes" id="UP001597231"/>
    </source>
</evidence>
<dbReference type="RefSeq" id="WP_381480684.1">
    <property type="nucleotide sequence ID" value="NZ_JBHTLT010000047.1"/>
</dbReference>
<gene>
    <name evidence="1" type="ORF">ACFQ38_10400</name>
</gene>
<accession>A0ABW3U069</accession>
<organism evidence="1 2">
    <name type="scientific">Sporosarcina contaminans</name>
    <dbReference type="NCBI Taxonomy" id="633403"/>
    <lineage>
        <taxon>Bacteria</taxon>
        <taxon>Bacillati</taxon>
        <taxon>Bacillota</taxon>
        <taxon>Bacilli</taxon>
        <taxon>Bacillales</taxon>
        <taxon>Caryophanaceae</taxon>
        <taxon>Sporosarcina</taxon>
    </lineage>
</organism>
<sequence>MGVIKNRVVMETNDKGYLLYSESFIGAYTRGKTREEALSKFQLEIQRYCKWAGIDFSPYSIVESIIVQTEKSELRIEEADSEVIFHSEKAPMLERDYEMLKSRALKSANDFQILYDSILHKDYAPQKERLSFYGPVPSTAKQMYDHTNYVTNYYVGEIGIKMKNLDNIYENRIQAIQAIEDTDRFLENKTFNGSYGEQWSLRKVLRRFIWHDCIHAKGMYRMATKRWGEERILNPFYF</sequence>
<protein>
    <submittedName>
        <fullName evidence="1">Uncharacterized protein</fullName>
    </submittedName>
</protein>
<comment type="caution">
    <text evidence="1">The sequence shown here is derived from an EMBL/GenBank/DDBJ whole genome shotgun (WGS) entry which is preliminary data.</text>
</comment>
<evidence type="ECO:0000313" key="1">
    <source>
        <dbReference type="EMBL" id="MFD1205508.1"/>
    </source>
</evidence>
<name>A0ABW3U069_9BACL</name>
<dbReference type="EMBL" id="JBHTLT010000047">
    <property type="protein sequence ID" value="MFD1205508.1"/>
    <property type="molecule type" value="Genomic_DNA"/>
</dbReference>